<evidence type="ECO:0000256" key="1">
    <source>
        <dbReference type="ARBA" id="ARBA00005466"/>
    </source>
</evidence>
<evidence type="ECO:0000256" key="5">
    <source>
        <dbReference type="SAM" id="SignalP"/>
    </source>
</evidence>
<feature type="chain" id="PRO_5024797625" evidence="5">
    <location>
        <begin position="19"/>
        <end position="504"/>
    </location>
</feature>
<evidence type="ECO:0000313" key="8">
    <source>
        <dbReference type="Proteomes" id="UP000325902"/>
    </source>
</evidence>
<dbReference type="InterPro" id="IPR050416">
    <property type="entry name" value="FAD-linked_Oxidoreductase"/>
</dbReference>
<dbReference type="InterPro" id="IPR016169">
    <property type="entry name" value="FAD-bd_PCMH_sub2"/>
</dbReference>
<comment type="caution">
    <text evidence="7">The sequence shown here is derived from an EMBL/GenBank/DDBJ whole genome shotgun (WGS) entry which is preliminary data.</text>
</comment>
<feature type="signal peptide" evidence="5">
    <location>
        <begin position="1"/>
        <end position="18"/>
    </location>
</feature>
<keyword evidence="5" id="KW-0732">Signal</keyword>
<dbReference type="InterPro" id="IPR036318">
    <property type="entry name" value="FAD-bd_PCMH-like_sf"/>
</dbReference>
<organism evidence="7 8">
    <name type="scientific">Lasiodiplodia theobromae</name>
    <dbReference type="NCBI Taxonomy" id="45133"/>
    <lineage>
        <taxon>Eukaryota</taxon>
        <taxon>Fungi</taxon>
        <taxon>Dikarya</taxon>
        <taxon>Ascomycota</taxon>
        <taxon>Pezizomycotina</taxon>
        <taxon>Dothideomycetes</taxon>
        <taxon>Dothideomycetes incertae sedis</taxon>
        <taxon>Botryosphaeriales</taxon>
        <taxon>Botryosphaeriaceae</taxon>
        <taxon>Lasiodiplodia</taxon>
    </lineage>
</organism>
<dbReference type="GO" id="GO:0016491">
    <property type="term" value="F:oxidoreductase activity"/>
    <property type="evidence" value="ECO:0007669"/>
    <property type="project" value="UniProtKB-KW"/>
</dbReference>
<protein>
    <submittedName>
        <fullName evidence="7">Berberine bridge enzyme-like 18</fullName>
    </submittedName>
</protein>
<dbReference type="Proteomes" id="UP000325902">
    <property type="component" value="Unassembled WGS sequence"/>
</dbReference>
<dbReference type="SUPFAM" id="SSF56176">
    <property type="entry name" value="FAD-binding/transporter-associated domain-like"/>
    <property type="match status" value="1"/>
</dbReference>
<dbReference type="PROSITE" id="PS51387">
    <property type="entry name" value="FAD_PCMH"/>
    <property type="match status" value="1"/>
</dbReference>
<dbReference type="PANTHER" id="PTHR42973">
    <property type="entry name" value="BINDING OXIDOREDUCTASE, PUTATIVE (AFU_ORTHOLOGUE AFUA_1G17690)-RELATED"/>
    <property type="match status" value="1"/>
</dbReference>
<feature type="domain" description="FAD-binding PCMH-type" evidence="6">
    <location>
        <begin position="59"/>
        <end position="233"/>
    </location>
</feature>
<dbReference type="Gene3D" id="3.30.465.10">
    <property type="match status" value="1"/>
</dbReference>
<dbReference type="GO" id="GO:0071949">
    <property type="term" value="F:FAD binding"/>
    <property type="evidence" value="ECO:0007669"/>
    <property type="project" value="InterPro"/>
</dbReference>
<dbReference type="InterPro" id="IPR016166">
    <property type="entry name" value="FAD-bd_PCMH"/>
</dbReference>
<keyword evidence="2" id="KW-0285">Flavoprotein</keyword>
<dbReference type="Pfam" id="PF08031">
    <property type="entry name" value="BBE"/>
    <property type="match status" value="1"/>
</dbReference>
<dbReference type="PANTHER" id="PTHR42973:SF17">
    <property type="entry name" value="OXIDASE, PUTATIVE (AFU_ORTHOLOGUE AFUA_6G14340)-RELATED"/>
    <property type="match status" value="1"/>
</dbReference>
<reference evidence="7 8" key="1">
    <citation type="journal article" date="2019" name="Sci. Rep.">
        <title>A multi-omics analysis of the grapevine pathogen Lasiodiplodia theobromae reveals that temperature affects the expression of virulence- and pathogenicity-related genes.</title>
        <authorList>
            <person name="Felix C."/>
            <person name="Meneses R."/>
            <person name="Goncalves M.F.M."/>
            <person name="Tilleman L."/>
            <person name="Duarte A.S."/>
            <person name="Jorrin-Novo J.V."/>
            <person name="Van de Peer Y."/>
            <person name="Deforce D."/>
            <person name="Van Nieuwerburgh F."/>
            <person name="Esteves A.C."/>
            <person name="Alves A."/>
        </authorList>
    </citation>
    <scope>NUCLEOTIDE SEQUENCE [LARGE SCALE GENOMIC DNA]</scope>
    <source>
        <strain evidence="7 8">LA-SOL3</strain>
    </source>
</reference>
<dbReference type="InterPro" id="IPR012951">
    <property type="entry name" value="BBE"/>
</dbReference>
<accession>A0A5N5DB48</accession>
<comment type="similarity">
    <text evidence="1">Belongs to the oxygen-dependent FAD-linked oxidoreductase family.</text>
</comment>
<keyword evidence="4" id="KW-0560">Oxidoreductase</keyword>
<sequence>MLFLTSFLTLGTVVSAAAVPTESLQSCLLTAVGTNDTLVAFPDDAQYQENGVHMYNLDVPIIPAAVTYPQSVEMISEIVKCAAKHEHKVQARTGGYSFGNYCLGGSNLTTVVVDTQHLKHFSMDESTWIATVSAGHRLQEVADKMSAAGGRAIAQGVAPYVGIGGHATIGGLGPLSRQLGTAADQVVEVQVVLANGTVARASRTENADLFFALRGAGAGFGVVTEFLFQTSPEPSAEEMIDYTFTIRNTSSSTNTTASSSRELYAETLKTWNTIISDPDLSWNLSSTATMHASGLRIHGRYYGQRADFDTLALSTRIPNILTASILSGTEADSASGFRILGGDPISFYAKSLAFSEASNSSSGTLMTNESIDALLDYIDTAEKDTLTWFVIFDLAGGKVNAVPADDAAYSLRDTLYFLQAYVVDKPRVDETTRNFLNGLVDNIEANVPGVRGAYPGFVDPGLGDEEGAEQYWGANLPKLRTIKADVDPADVFSNPQSVRPAAEE</sequence>
<gene>
    <name evidence="7" type="ORF">DBV05_g6573</name>
</gene>
<dbReference type="Gene3D" id="3.40.462.20">
    <property type="match status" value="1"/>
</dbReference>
<keyword evidence="8" id="KW-1185">Reference proteome</keyword>
<dbReference type="Pfam" id="PF01565">
    <property type="entry name" value="FAD_binding_4"/>
    <property type="match status" value="1"/>
</dbReference>
<evidence type="ECO:0000256" key="4">
    <source>
        <dbReference type="ARBA" id="ARBA00023002"/>
    </source>
</evidence>
<evidence type="ECO:0000259" key="6">
    <source>
        <dbReference type="PROSITE" id="PS51387"/>
    </source>
</evidence>
<evidence type="ECO:0000256" key="2">
    <source>
        <dbReference type="ARBA" id="ARBA00022630"/>
    </source>
</evidence>
<dbReference type="InterPro" id="IPR006094">
    <property type="entry name" value="Oxid_FAD_bind_N"/>
</dbReference>
<proteinExistence type="inferred from homology"/>
<dbReference type="EMBL" id="VCHE01000039">
    <property type="protein sequence ID" value="KAB2574837.1"/>
    <property type="molecule type" value="Genomic_DNA"/>
</dbReference>
<evidence type="ECO:0000256" key="3">
    <source>
        <dbReference type="ARBA" id="ARBA00022827"/>
    </source>
</evidence>
<dbReference type="AlphaFoldDB" id="A0A5N5DB48"/>
<keyword evidence="3" id="KW-0274">FAD</keyword>
<dbReference type="OrthoDB" id="415825at2759"/>
<name>A0A5N5DB48_9PEZI</name>
<evidence type="ECO:0000313" key="7">
    <source>
        <dbReference type="EMBL" id="KAB2574837.1"/>
    </source>
</evidence>